<dbReference type="Pfam" id="PF13948">
    <property type="entry name" value="DUF4215"/>
    <property type="match status" value="1"/>
</dbReference>
<feature type="transmembrane region" description="Helical" evidence="4">
    <location>
        <begin position="486"/>
        <end position="506"/>
    </location>
</feature>
<protein>
    <submittedName>
        <fullName evidence="5">Uncharacterized protein</fullName>
    </submittedName>
</protein>
<sequence>MLLILMISDGRTEARIGGLSMMDLSDEVMPITRKLVANLPLLTRESSNAISERNVAHFFSKVSCETFRNNTLHMIPQRPSNRSFEVTSWIIIDIECVSYNKSGDGEMLFRSSDSIRKADSGKERLEESQKGSSHCQRVSIYHLEGSLEVQTLVREVLGESSFAKTQANNELSEVLKSMINTIRNNSESVFAEEGFLQAEPDFRLIGNDRPTVEIYSDVISIEEILKMKITPEPDNIDYKVHSNLKTCTDSLHLPRDKPNLLEDSQLEQGQEALDSSNTNPFDSLREENSLQISGENLISKSGLDGPSSDDNLLSEIRDDRIYKDSQNLMELQKFQEHGPTLVGFIRGKLLILDGSTVGESLKEHTNKIIHRQTLGDSPNSEANFSRFLLEELSICGDGVTQDIEVCDDGNQLDGDGCSADCKIIEQNWVCRSPGLSKPDVCYIDYKNSKAPPSSKWISDLSLAVVILSVIFNMISSIMNKEDSHMIFASVNQIQLMAMLLLLPFNLPLEVINYLKPLTKCLFVFDLKLPLLDLSELLSIFHYEQGDFQLYMVGLHSGSTLVNLKTMALLLGVSISLAIMLMPRYLRSKICEKPRRIHKAILKFSEFLTYFLIPVLIIEGFLVTLLSSLSEIANWRFEEQRHTFSLISSCLFYLFVVGVMSAVFVLTLISCVKNVVYIPEFLKSIRPSNIARFYHFSFFFRRFMLCMLIIFFPRHNTLLFLLAFIFMNYIQNLYILINNPFNNKLRNAQELMNEIFYLCFGILILIASQREKWDAFNGQALFVLLVINNMLNFAISGISLVSEIFKRFLLAERQTRLREPSFRNDAFPIDPPAKRHLSIKLEPIDDFEFCSSQIVNSQSIGTHEKMYEESEFPLRAPRNSHWVLT</sequence>
<evidence type="ECO:0000256" key="3">
    <source>
        <dbReference type="ARBA" id="ARBA00023157"/>
    </source>
</evidence>
<dbReference type="NCBIfam" id="TIGR02232">
    <property type="entry name" value="myxo_disulf_rpt"/>
    <property type="match status" value="1"/>
</dbReference>
<dbReference type="InterPro" id="IPR011936">
    <property type="entry name" value="Myxo_disulph_rpt"/>
</dbReference>
<evidence type="ECO:0000256" key="1">
    <source>
        <dbReference type="ARBA" id="ARBA00022729"/>
    </source>
</evidence>
<proteinExistence type="predicted"/>
<comment type="caution">
    <text evidence="5">The sequence shown here is derived from an EMBL/GenBank/DDBJ whole genome shotgun (WGS) entry which is preliminary data.</text>
</comment>
<gene>
    <name evidence="5" type="ORF">ECRASSUSDP1_LOCUS13050</name>
</gene>
<keyword evidence="4" id="KW-1133">Transmembrane helix</keyword>
<feature type="transmembrane region" description="Helical" evidence="4">
    <location>
        <begin position="456"/>
        <end position="474"/>
    </location>
</feature>
<name>A0AAD1XEH7_EUPCR</name>
<evidence type="ECO:0000313" key="5">
    <source>
        <dbReference type="EMBL" id="CAI2371725.1"/>
    </source>
</evidence>
<keyword evidence="3" id="KW-1015">Disulfide bond</keyword>
<feature type="transmembrane region" description="Helical" evidence="4">
    <location>
        <begin position="692"/>
        <end position="711"/>
    </location>
</feature>
<evidence type="ECO:0000256" key="2">
    <source>
        <dbReference type="ARBA" id="ARBA00022737"/>
    </source>
</evidence>
<feature type="transmembrane region" description="Helical" evidence="4">
    <location>
        <begin position="750"/>
        <end position="767"/>
    </location>
</feature>
<accession>A0AAD1XEH7</accession>
<evidence type="ECO:0000313" key="6">
    <source>
        <dbReference type="Proteomes" id="UP001295684"/>
    </source>
</evidence>
<feature type="transmembrane region" description="Helical" evidence="4">
    <location>
        <begin position="717"/>
        <end position="738"/>
    </location>
</feature>
<dbReference type="Proteomes" id="UP001295684">
    <property type="component" value="Unassembled WGS sequence"/>
</dbReference>
<keyword evidence="4" id="KW-0472">Membrane</keyword>
<keyword evidence="6" id="KW-1185">Reference proteome</keyword>
<reference evidence="5" key="1">
    <citation type="submission" date="2023-07" db="EMBL/GenBank/DDBJ databases">
        <authorList>
            <consortium name="AG Swart"/>
            <person name="Singh M."/>
            <person name="Singh A."/>
            <person name="Seah K."/>
            <person name="Emmerich C."/>
        </authorList>
    </citation>
    <scope>NUCLEOTIDE SEQUENCE</scope>
    <source>
        <strain evidence="5">DP1</strain>
    </source>
</reference>
<keyword evidence="2" id="KW-0677">Repeat</keyword>
<feature type="transmembrane region" description="Helical" evidence="4">
    <location>
        <begin position="645"/>
        <end position="671"/>
    </location>
</feature>
<feature type="transmembrane region" description="Helical" evidence="4">
    <location>
        <begin position="566"/>
        <end position="585"/>
    </location>
</feature>
<keyword evidence="1" id="KW-0732">Signal</keyword>
<dbReference type="AlphaFoldDB" id="A0AAD1XEH7"/>
<keyword evidence="4" id="KW-0812">Transmembrane</keyword>
<dbReference type="EMBL" id="CAMPGE010012973">
    <property type="protein sequence ID" value="CAI2371725.1"/>
    <property type="molecule type" value="Genomic_DNA"/>
</dbReference>
<feature type="transmembrane region" description="Helical" evidence="4">
    <location>
        <begin position="606"/>
        <end position="625"/>
    </location>
</feature>
<evidence type="ECO:0000256" key="4">
    <source>
        <dbReference type="SAM" id="Phobius"/>
    </source>
</evidence>
<feature type="transmembrane region" description="Helical" evidence="4">
    <location>
        <begin position="779"/>
        <end position="800"/>
    </location>
</feature>
<organism evidence="5 6">
    <name type="scientific">Euplotes crassus</name>
    <dbReference type="NCBI Taxonomy" id="5936"/>
    <lineage>
        <taxon>Eukaryota</taxon>
        <taxon>Sar</taxon>
        <taxon>Alveolata</taxon>
        <taxon>Ciliophora</taxon>
        <taxon>Intramacronucleata</taxon>
        <taxon>Spirotrichea</taxon>
        <taxon>Hypotrichia</taxon>
        <taxon>Euplotida</taxon>
        <taxon>Euplotidae</taxon>
        <taxon>Moneuplotes</taxon>
    </lineage>
</organism>